<proteinExistence type="predicted"/>
<dbReference type="InterPro" id="IPR018247">
    <property type="entry name" value="EF_Hand_1_Ca_BS"/>
</dbReference>
<keyword evidence="1" id="KW-0677">Repeat</keyword>
<reference key="2">
    <citation type="submission" date="2011-08" db="EMBL/GenBank/DDBJ databases">
        <title>Genome sequence of Naumovozyma castellii.</title>
        <authorList>
            <person name="Gordon J.L."/>
            <person name="Armisen D."/>
            <person name="Proux-Wera E."/>
            <person name="OhEigeartaigh S.S."/>
            <person name="Byrne K.P."/>
            <person name="Wolfe K.H."/>
        </authorList>
    </citation>
    <scope>NUCLEOTIDE SEQUENCE</scope>
    <source>
        <strain>Type strain:CBS 4309</strain>
    </source>
</reference>
<evidence type="ECO:0000256" key="2">
    <source>
        <dbReference type="ARBA" id="ARBA00022837"/>
    </source>
</evidence>
<dbReference type="STRING" id="1064592.G0V9D6"/>
<dbReference type="FunFam" id="1.10.238.10:FF:000178">
    <property type="entry name" value="Calmodulin-2 A"/>
    <property type="match status" value="1"/>
</dbReference>
<dbReference type="OrthoDB" id="429467at2759"/>
<gene>
    <name evidence="4" type="primary">NCAS0A15290</name>
    <name evidence="4" type="ordered locus">NCAS_0A15290</name>
</gene>
<dbReference type="KEGG" id="ncs:NCAS_0A15290"/>
<evidence type="ECO:0000313" key="4">
    <source>
        <dbReference type="EMBL" id="CCC68087.1"/>
    </source>
</evidence>
<dbReference type="EMBL" id="HE576752">
    <property type="protein sequence ID" value="CCC68087.1"/>
    <property type="molecule type" value="Genomic_DNA"/>
</dbReference>
<dbReference type="GO" id="GO:1902404">
    <property type="term" value="P:mitotic actomyosin contractile ring contraction"/>
    <property type="evidence" value="ECO:0007669"/>
    <property type="project" value="EnsemblFungi"/>
</dbReference>
<dbReference type="PROSITE" id="PS50222">
    <property type="entry name" value="EF_HAND_2"/>
    <property type="match status" value="1"/>
</dbReference>
<reference evidence="4 5" key="1">
    <citation type="journal article" date="2011" name="Proc. Natl. Acad. Sci. U.S.A.">
        <title>Evolutionary erosion of yeast sex chromosomes by mating-type switching accidents.</title>
        <authorList>
            <person name="Gordon J.L."/>
            <person name="Armisen D."/>
            <person name="Proux-Wera E."/>
            <person name="Oheigeartaigh S.S."/>
            <person name="Byrne K.P."/>
            <person name="Wolfe K.H."/>
        </authorList>
    </citation>
    <scope>NUCLEOTIDE SEQUENCE [LARGE SCALE GENOMIC DNA]</scope>
    <source>
        <strain evidence="5">ATCC 76901 / BCRC 22586 / CBS 4309 / NBRC 1992 / NRRL Y-12630</strain>
    </source>
</reference>
<dbReference type="GO" id="GO:0005509">
    <property type="term" value="F:calcium ion binding"/>
    <property type="evidence" value="ECO:0007669"/>
    <property type="project" value="InterPro"/>
</dbReference>
<name>G0V9D6_NAUCA</name>
<dbReference type="Pfam" id="PF13499">
    <property type="entry name" value="EF-hand_7"/>
    <property type="match status" value="1"/>
</dbReference>
<evidence type="ECO:0000256" key="1">
    <source>
        <dbReference type="ARBA" id="ARBA00022737"/>
    </source>
</evidence>
<dbReference type="Proteomes" id="UP000001640">
    <property type="component" value="Chromosome 1"/>
</dbReference>
<dbReference type="SUPFAM" id="SSF47473">
    <property type="entry name" value="EF-hand"/>
    <property type="match status" value="1"/>
</dbReference>
<dbReference type="InterPro" id="IPR011992">
    <property type="entry name" value="EF-hand-dom_pair"/>
</dbReference>
<dbReference type="SMART" id="SM00054">
    <property type="entry name" value="EFh"/>
    <property type="match status" value="2"/>
</dbReference>
<dbReference type="AlphaFoldDB" id="G0V9D6"/>
<dbReference type="eggNOG" id="KOG0027">
    <property type="taxonomic scope" value="Eukaryota"/>
</dbReference>
<dbReference type="InParanoid" id="G0V9D6"/>
<dbReference type="GO" id="GO:0032038">
    <property type="term" value="F:myosin II heavy chain binding"/>
    <property type="evidence" value="ECO:0007669"/>
    <property type="project" value="EnsemblFungi"/>
</dbReference>
<dbReference type="Gene3D" id="1.10.238.10">
    <property type="entry name" value="EF-hand"/>
    <property type="match status" value="1"/>
</dbReference>
<keyword evidence="5" id="KW-1185">Reference proteome</keyword>
<dbReference type="GeneID" id="96901562"/>
<dbReference type="GO" id="GO:0000131">
    <property type="term" value="C:incipient cellular bud site"/>
    <property type="evidence" value="ECO:0007669"/>
    <property type="project" value="EnsemblFungi"/>
</dbReference>
<dbReference type="OMA" id="DAFQMID"/>
<dbReference type="PANTHER" id="PTHR23049">
    <property type="entry name" value="MYOSIN REGULATORY LIGHT CHAIN 2"/>
    <property type="match status" value="1"/>
</dbReference>
<dbReference type="GO" id="GO:0016460">
    <property type="term" value="C:myosin II complex"/>
    <property type="evidence" value="ECO:0007669"/>
    <property type="project" value="EnsemblFungi"/>
</dbReference>
<dbReference type="InterPro" id="IPR050403">
    <property type="entry name" value="Myosin_RLC"/>
</dbReference>
<dbReference type="InterPro" id="IPR002048">
    <property type="entry name" value="EF_hand_dom"/>
</dbReference>
<evidence type="ECO:0000313" key="5">
    <source>
        <dbReference type="Proteomes" id="UP000001640"/>
    </source>
</evidence>
<feature type="domain" description="EF-hand" evidence="3">
    <location>
        <begin position="42"/>
        <end position="77"/>
    </location>
</feature>
<accession>G0V9D6</accession>
<dbReference type="RefSeq" id="XP_003674465.1">
    <property type="nucleotide sequence ID" value="XM_003674417.1"/>
</dbReference>
<dbReference type="PROSITE" id="PS00018">
    <property type="entry name" value="EF_HAND_1"/>
    <property type="match status" value="1"/>
</dbReference>
<dbReference type="CDD" id="cd00051">
    <property type="entry name" value="EFh"/>
    <property type="match status" value="1"/>
</dbReference>
<dbReference type="GO" id="GO:0000142">
    <property type="term" value="C:cellular bud neck contractile ring"/>
    <property type="evidence" value="ECO:0007669"/>
    <property type="project" value="EnsemblFungi"/>
</dbReference>
<sequence>MLQMLFRLHDPVNKSTNLPSYRKEGTKMEHSQSVTFSQLTQDHIARLKDAFQMIDGNGDGEISQQDLSKIHQNIGKSISEDELKKMLGKTEESTSATISFPEFLAIMCETMGEFPEEAELIRCLKTLSNNEESELEVSMNELISHLKDAGFENAEQEFEKVFKTFSANQQTTGDKIFKGKQFLDTVMD</sequence>
<organism evidence="4 5">
    <name type="scientific">Naumovozyma castellii</name>
    <name type="common">Yeast</name>
    <name type="synonym">Saccharomyces castellii</name>
    <dbReference type="NCBI Taxonomy" id="27288"/>
    <lineage>
        <taxon>Eukaryota</taxon>
        <taxon>Fungi</taxon>
        <taxon>Dikarya</taxon>
        <taxon>Ascomycota</taxon>
        <taxon>Saccharomycotina</taxon>
        <taxon>Saccharomycetes</taxon>
        <taxon>Saccharomycetales</taxon>
        <taxon>Saccharomycetaceae</taxon>
        <taxon>Naumovozyma</taxon>
    </lineage>
</organism>
<dbReference type="HOGENOM" id="CLU_061288_9_2_1"/>
<dbReference type="FunCoup" id="G0V9D6">
    <property type="interactions" value="41"/>
</dbReference>
<keyword evidence="2" id="KW-0106">Calcium</keyword>
<protein>
    <recommendedName>
        <fullName evidence="3">EF-hand domain-containing protein</fullName>
    </recommendedName>
</protein>
<evidence type="ECO:0000259" key="3">
    <source>
        <dbReference type="PROSITE" id="PS50222"/>
    </source>
</evidence>